<gene>
    <name evidence="2" type="ORF">EYF80_056978</name>
</gene>
<organism evidence="2 3">
    <name type="scientific">Liparis tanakae</name>
    <name type="common">Tanaka's snailfish</name>
    <dbReference type="NCBI Taxonomy" id="230148"/>
    <lineage>
        <taxon>Eukaryota</taxon>
        <taxon>Metazoa</taxon>
        <taxon>Chordata</taxon>
        <taxon>Craniata</taxon>
        <taxon>Vertebrata</taxon>
        <taxon>Euteleostomi</taxon>
        <taxon>Actinopterygii</taxon>
        <taxon>Neopterygii</taxon>
        <taxon>Teleostei</taxon>
        <taxon>Neoteleostei</taxon>
        <taxon>Acanthomorphata</taxon>
        <taxon>Eupercaria</taxon>
        <taxon>Perciformes</taxon>
        <taxon>Cottioidei</taxon>
        <taxon>Cottales</taxon>
        <taxon>Liparidae</taxon>
        <taxon>Liparis</taxon>
    </lineage>
</organism>
<name>A0A4Z2EW39_9TELE</name>
<keyword evidence="3" id="KW-1185">Reference proteome</keyword>
<feature type="region of interest" description="Disordered" evidence="1">
    <location>
        <begin position="1"/>
        <end position="35"/>
    </location>
</feature>
<evidence type="ECO:0000313" key="3">
    <source>
        <dbReference type="Proteomes" id="UP000314294"/>
    </source>
</evidence>
<comment type="caution">
    <text evidence="2">The sequence shown here is derived from an EMBL/GenBank/DDBJ whole genome shotgun (WGS) entry which is preliminary data.</text>
</comment>
<evidence type="ECO:0000256" key="1">
    <source>
        <dbReference type="SAM" id="MobiDB-lite"/>
    </source>
</evidence>
<evidence type="ECO:0000313" key="2">
    <source>
        <dbReference type="EMBL" id="TNN32860.1"/>
    </source>
</evidence>
<accession>A0A4Z2EW39</accession>
<dbReference type="Proteomes" id="UP000314294">
    <property type="component" value="Unassembled WGS sequence"/>
</dbReference>
<sequence>MARPRPARGSSHGTGSPQGEPAAGEPPQSKACFMDLQGLGTGPVVPKVSAITSVWSRHDQRLALMKRNNLIT</sequence>
<dbReference type="EMBL" id="SRLO01002463">
    <property type="protein sequence ID" value="TNN32860.1"/>
    <property type="molecule type" value="Genomic_DNA"/>
</dbReference>
<dbReference type="AlphaFoldDB" id="A0A4Z2EW39"/>
<proteinExistence type="predicted"/>
<reference evidence="2 3" key="1">
    <citation type="submission" date="2019-03" db="EMBL/GenBank/DDBJ databases">
        <title>First draft genome of Liparis tanakae, snailfish: a comprehensive survey of snailfish specific genes.</title>
        <authorList>
            <person name="Kim W."/>
            <person name="Song I."/>
            <person name="Jeong J.-H."/>
            <person name="Kim D."/>
            <person name="Kim S."/>
            <person name="Ryu S."/>
            <person name="Song J.Y."/>
            <person name="Lee S.K."/>
        </authorList>
    </citation>
    <scope>NUCLEOTIDE SEQUENCE [LARGE SCALE GENOMIC DNA]</scope>
    <source>
        <tissue evidence="2">Muscle</tissue>
    </source>
</reference>
<protein>
    <submittedName>
        <fullName evidence="2">Uncharacterized protein</fullName>
    </submittedName>
</protein>